<protein>
    <submittedName>
        <fullName evidence="1">Uncharacterized protein</fullName>
    </submittedName>
</protein>
<reference evidence="1 2" key="1">
    <citation type="submission" date="2018-06" db="EMBL/GenBank/DDBJ databases">
        <authorList>
            <consortium name="Pathogen Informatics"/>
            <person name="Doyle S."/>
        </authorList>
    </citation>
    <scope>NUCLEOTIDE SEQUENCE [LARGE SCALE GENOMIC DNA]</scope>
    <source>
        <strain evidence="1 2">NCTC13063</strain>
    </source>
</reference>
<dbReference type="AlphaFoldDB" id="A0AAQ1ZLH9"/>
<sequence>MTVILLAIKEDVDDVYFHNQAILEVPAYFKRTYLHTLHAISKKGKSTPIVKCGNM</sequence>
<dbReference type="EMBL" id="UGTJ01000003">
    <property type="protein sequence ID" value="SUB96812.1"/>
    <property type="molecule type" value="Genomic_DNA"/>
</dbReference>
<proteinExistence type="predicted"/>
<evidence type="ECO:0000313" key="1">
    <source>
        <dbReference type="EMBL" id="SUB96812.1"/>
    </source>
</evidence>
<accession>A0AAQ1ZLH9</accession>
<organism evidence="1 2">
    <name type="scientific">Segatella buccae</name>
    <dbReference type="NCBI Taxonomy" id="28126"/>
    <lineage>
        <taxon>Bacteria</taxon>
        <taxon>Pseudomonadati</taxon>
        <taxon>Bacteroidota</taxon>
        <taxon>Bacteroidia</taxon>
        <taxon>Bacteroidales</taxon>
        <taxon>Prevotellaceae</taxon>
        <taxon>Segatella</taxon>
    </lineage>
</organism>
<comment type="caution">
    <text evidence="1">The sequence shown here is derived from an EMBL/GenBank/DDBJ whole genome shotgun (WGS) entry which is preliminary data.</text>
</comment>
<gene>
    <name evidence="1" type="ORF">NCTC13063_02588</name>
</gene>
<evidence type="ECO:0000313" key="2">
    <source>
        <dbReference type="Proteomes" id="UP000255283"/>
    </source>
</evidence>
<dbReference type="Proteomes" id="UP000255283">
    <property type="component" value="Unassembled WGS sequence"/>
</dbReference>
<name>A0AAQ1ZLH9_9BACT</name>